<dbReference type="EMBL" id="JAPTMU010000019">
    <property type="protein sequence ID" value="KAJ4927217.1"/>
    <property type="molecule type" value="Genomic_DNA"/>
</dbReference>
<organism evidence="1 2">
    <name type="scientific">Pogonophryne albipinna</name>
    <dbReference type="NCBI Taxonomy" id="1090488"/>
    <lineage>
        <taxon>Eukaryota</taxon>
        <taxon>Metazoa</taxon>
        <taxon>Chordata</taxon>
        <taxon>Craniata</taxon>
        <taxon>Vertebrata</taxon>
        <taxon>Euteleostomi</taxon>
        <taxon>Actinopterygii</taxon>
        <taxon>Neopterygii</taxon>
        <taxon>Teleostei</taxon>
        <taxon>Neoteleostei</taxon>
        <taxon>Acanthomorphata</taxon>
        <taxon>Eupercaria</taxon>
        <taxon>Perciformes</taxon>
        <taxon>Notothenioidei</taxon>
        <taxon>Pogonophryne</taxon>
    </lineage>
</organism>
<dbReference type="Proteomes" id="UP001219934">
    <property type="component" value="Unassembled WGS sequence"/>
</dbReference>
<accession>A0AAD6AM55</accession>
<keyword evidence="2" id="KW-1185">Reference proteome</keyword>
<name>A0AAD6AM55_9TELE</name>
<comment type="caution">
    <text evidence="1">The sequence shown here is derived from an EMBL/GenBank/DDBJ whole genome shotgun (WGS) entry which is preliminary data.</text>
</comment>
<reference evidence="1" key="1">
    <citation type="submission" date="2022-11" db="EMBL/GenBank/DDBJ databases">
        <title>Chromosome-level genome of Pogonophryne albipinna.</title>
        <authorList>
            <person name="Jo E."/>
        </authorList>
    </citation>
    <scope>NUCLEOTIDE SEQUENCE</scope>
    <source>
        <strain evidence="1">SGF0006</strain>
        <tissue evidence="1">Muscle</tissue>
    </source>
</reference>
<gene>
    <name evidence="1" type="ORF">JOQ06_014952</name>
</gene>
<proteinExistence type="predicted"/>
<evidence type="ECO:0000313" key="1">
    <source>
        <dbReference type="EMBL" id="KAJ4927217.1"/>
    </source>
</evidence>
<dbReference type="AlphaFoldDB" id="A0AAD6AM55"/>
<evidence type="ECO:0000313" key="2">
    <source>
        <dbReference type="Proteomes" id="UP001219934"/>
    </source>
</evidence>
<sequence length="120" mass="13263">MLRTGGFSGITATALVSECERPSHHRTDEALSQEGCPLQHLHIASCRLTPLHNLRRHCAIEGKSTPDYDGASSTVPRRKHLQWDLLVLPVTLEAIRTVQGKAKVMSFINSSLKLSSRSHL</sequence>
<protein>
    <submittedName>
        <fullName evidence="1">Uncharacterized protein</fullName>
    </submittedName>
</protein>